<sequence length="78" mass="8525">MLGVGCCTPQRIRRGLARADCSVETVALQPARCLLLVGADDKQRVWTGRLAIPIAHPHAPVRSKKSVARRQSLRHCAT</sequence>
<protein>
    <submittedName>
        <fullName evidence="1">Uncharacterized protein</fullName>
    </submittedName>
</protein>
<keyword evidence="1" id="KW-0614">Plasmid</keyword>
<dbReference type="AlphaFoldDB" id="A0A6V7FKM0"/>
<reference evidence="1" key="1">
    <citation type="submission" date="2020-07" db="EMBL/GenBank/DDBJ databases">
        <authorList>
            <person name="Pothier F. J."/>
        </authorList>
    </citation>
    <scope>NUCLEOTIDE SEQUENCE [LARGE SCALE GENOMIC DNA]</scope>
    <source>
        <strain evidence="1">CFBP 2533</strain>
        <plasmid evidence="1">CFBP2533_p41</plasmid>
    </source>
</reference>
<accession>A0A6V7FKM0</accession>
<geneLocation type="plasmid" evidence="1">
    <name>CFBP2533_p41</name>
</geneLocation>
<organism evidence="1">
    <name type="scientific">Xanthomonas hortorum pv. pelargonii</name>
    <dbReference type="NCBI Taxonomy" id="453602"/>
    <lineage>
        <taxon>Bacteria</taxon>
        <taxon>Pseudomonadati</taxon>
        <taxon>Pseudomonadota</taxon>
        <taxon>Gammaproteobacteria</taxon>
        <taxon>Lysobacterales</taxon>
        <taxon>Lysobacteraceae</taxon>
        <taxon>Xanthomonas</taxon>
    </lineage>
</organism>
<proteinExistence type="predicted"/>
<evidence type="ECO:0000313" key="1">
    <source>
        <dbReference type="EMBL" id="CAD0363505.1"/>
    </source>
</evidence>
<dbReference type="EMBL" id="LR828263">
    <property type="protein sequence ID" value="CAD0363505.1"/>
    <property type="molecule type" value="Genomic_DNA"/>
</dbReference>
<dbReference type="EMBL" id="LR828263">
    <property type="protein sequence ID" value="CAD0363509.1"/>
    <property type="molecule type" value="Genomic_DNA"/>
</dbReference>
<gene>
    <name evidence="1" type="ORF">CFBP2533_45440</name>
</gene>
<name>A0A6V7FKM0_9XANT</name>